<dbReference type="RefSeq" id="XP_013327473.1">
    <property type="nucleotide sequence ID" value="XM_013472019.1"/>
</dbReference>
<keyword evidence="2" id="KW-0238">DNA-binding</keyword>
<evidence type="ECO:0000313" key="7">
    <source>
        <dbReference type="EMBL" id="KKA20861.1"/>
    </source>
</evidence>
<dbReference type="GO" id="GO:0008270">
    <property type="term" value="F:zinc ion binding"/>
    <property type="evidence" value="ECO:0007669"/>
    <property type="project" value="InterPro"/>
</dbReference>
<dbReference type="EMBL" id="LASV01000224">
    <property type="protein sequence ID" value="KKA20861.1"/>
    <property type="molecule type" value="Genomic_DNA"/>
</dbReference>
<keyword evidence="1" id="KW-0805">Transcription regulation</keyword>
<dbReference type="CDD" id="cd00067">
    <property type="entry name" value="GAL4"/>
    <property type="match status" value="1"/>
</dbReference>
<feature type="region of interest" description="Disordered" evidence="5">
    <location>
        <begin position="1"/>
        <end position="66"/>
    </location>
</feature>
<keyword evidence="4" id="KW-0539">Nucleus</keyword>
<dbReference type="SMART" id="SM00066">
    <property type="entry name" value="GAL4"/>
    <property type="match status" value="1"/>
</dbReference>
<dbReference type="Pfam" id="PF00172">
    <property type="entry name" value="Zn_clus"/>
    <property type="match status" value="1"/>
</dbReference>
<proteinExistence type="predicted"/>
<dbReference type="AlphaFoldDB" id="A0A0F4YSN2"/>
<keyword evidence="3" id="KW-0804">Transcription</keyword>
<reference evidence="7 8" key="1">
    <citation type="submission" date="2015-04" db="EMBL/GenBank/DDBJ databases">
        <authorList>
            <person name="Heijne W.H."/>
            <person name="Fedorova N.D."/>
            <person name="Nierman W.C."/>
            <person name="Vollebregt A.W."/>
            <person name="Zhao Z."/>
            <person name="Wu L."/>
            <person name="Kumar M."/>
            <person name="Stam H."/>
            <person name="van den Berg M.A."/>
            <person name="Pel H.J."/>
        </authorList>
    </citation>
    <scope>NUCLEOTIDE SEQUENCE [LARGE SCALE GENOMIC DNA]</scope>
    <source>
        <strain evidence="7 8">CBS 393.64</strain>
    </source>
</reference>
<keyword evidence="8" id="KW-1185">Reference proteome</keyword>
<evidence type="ECO:0000256" key="1">
    <source>
        <dbReference type="ARBA" id="ARBA00023015"/>
    </source>
</evidence>
<accession>A0A0F4YSN2</accession>
<organism evidence="7 8">
    <name type="scientific">Rasamsonia emersonii (strain ATCC 16479 / CBS 393.64 / IMI 116815)</name>
    <dbReference type="NCBI Taxonomy" id="1408163"/>
    <lineage>
        <taxon>Eukaryota</taxon>
        <taxon>Fungi</taxon>
        <taxon>Dikarya</taxon>
        <taxon>Ascomycota</taxon>
        <taxon>Pezizomycotina</taxon>
        <taxon>Eurotiomycetes</taxon>
        <taxon>Eurotiomycetidae</taxon>
        <taxon>Eurotiales</taxon>
        <taxon>Trichocomaceae</taxon>
        <taxon>Rasamsonia</taxon>
    </lineage>
</organism>
<dbReference type="InterPro" id="IPR001138">
    <property type="entry name" value="Zn2Cys6_DnaBD"/>
</dbReference>
<dbReference type="GeneID" id="25317458"/>
<evidence type="ECO:0000259" key="6">
    <source>
        <dbReference type="PROSITE" id="PS50048"/>
    </source>
</evidence>
<dbReference type="Gene3D" id="4.10.240.10">
    <property type="entry name" value="Zn(2)-C6 fungal-type DNA-binding domain"/>
    <property type="match status" value="1"/>
</dbReference>
<dbReference type="InterPro" id="IPR036864">
    <property type="entry name" value="Zn2-C6_fun-type_DNA-bd_sf"/>
</dbReference>
<feature type="region of interest" description="Disordered" evidence="5">
    <location>
        <begin position="369"/>
        <end position="407"/>
    </location>
</feature>
<dbReference type="OrthoDB" id="5394557at2759"/>
<evidence type="ECO:0000256" key="5">
    <source>
        <dbReference type="SAM" id="MobiDB-lite"/>
    </source>
</evidence>
<dbReference type="STRING" id="1408163.A0A0F4YSN2"/>
<dbReference type="GO" id="GO:0003677">
    <property type="term" value="F:DNA binding"/>
    <property type="evidence" value="ECO:0007669"/>
    <property type="project" value="UniProtKB-KW"/>
</dbReference>
<sequence>MAHPYIARQEPFDDVNRQQKTTTHFPVRPCAENEEQQGHLVRSSSSSQISSAADFDSKNRPPPRRRIQVACRRCRKRKIKCSGDSGDGQGCSNCKSSGTPNCQFLRTKTAYQSYPYPIMTAVSSSGAQTTSYRTPVLQKTSASANQPTLRTMPYLRSHSVSDLGALGQSVSLARSPYTAGCNLNYEDACSATYAPAYMLPSANSAAMVNYCGSPGSPKSWYPAAPLSRSQSAVFYHDQDHATSFGAPAYSYASPNSHPSLSVDVPPLFPAITSLSTCEGSDRTLPTPTSRQQLDNIGTTSRSTEVVSGLPFSSEQVTQRISNLCDLKTTAATGTEASTETVSGSLSPLVTPRTVSSTSQDMMFSYVTLPSSSSPGTVTSTTAYTGADTVEPVEPADTPPVSRTGGDMLALESSSCDVYGYSGSSGKSKRHSDAAGSMSSGTLMSGQQYTRLRQPDSLGPSSFSFLRSDATADFQTSTASHGTSISALNNPGCY</sequence>
<evidence type="ECO:0000256" key="4">
    <source>
        <dbReference type="ARBA" id="ARBA00023242"/>
    </source>
</evidence>
<dbReference type="Proteomes" id="UP000053958">
    <property type="component" value="Unassembled WGS sequence"/>
</dbReference>
<feature type="compositionally biased region" description="Low complexity" evidence="5">
    <location>
        <begin position="369"/>
        <end position="381"/>
    </location>
</feature>
<evidence type="ECO:0000313" key="8">
    <source>
        <dbReference type="Proteomes" id="UP000053958"/>
    </source>
</evidence>
<comment type="caution">
    <text evidence="7">The sequence shown here is derived from an EMBL/GenBank/DDBJ whole genome shotgun (WGS) entry which is preliminary data.</text>
</comment>
<name>A0A0F4YSN2_RASE3</name>
<dbReference type="GO" id="GO:0000981">
    <property type="term" value="F:DNA-binding transcription factor activity, RNA polymerase II-specific"/>
    <property type="evidence" value="ECO:0007669"/>
    <property type="project" value="InterPro"/>
</dbReference>
<feature type="compositionally biased region" description="Polar residues" evidence="5">
    <location>
        <begin position="436"/>
        <end position="445"/>
    </location>
</feature>
<dbReference type="SUPFAM" id="SSF57701">
    <property type="entry name" value="Zn2/Cys6 DNA-binding domain"/>
    <property type="match status" value="1"/>
</dbReference>
<gene>
    <name evidence="7" type="ORF">T310_5113</name>
</gene>
<dbReference type="PROSITE" id="PS00463">
    <property type="entry name" value="ZN2_CY6_FUNGAL_1"/>
    <property type="match status" value="1"/>
</dbReference>
<evidence type="ECO:0000256" key="2">
    <source>
        <dbReference type="ARBA" id="ARBA00023125"/>
    </source>
</evidence>
<protein>
    <submittedName>
        <fullName evidence="7">Hemagglutinin protein</fullName>
    </submittedName>
</protein>
<feature type="domain" description="Zn(2)-C6 fungal-type" evidence="6">
    <location>
        <begin position="70"/>
        <end position="104"/>
    </location>
</feature>
<evidence type="ECO:0000256" key="3">
    <source>
        <dbReference type="ARBA" id="ARBA00023163"/>
    </source>
</evidence>
<dbReference type="PROSITE" id="PS50048">
    <property type="entry name" value="ZN2_CY6_FUNGAL_2"/>
    <property type="match status" value="1"/>
</dbReference>
<feature type="region of interest" description="Disordered" evidence="5">
    <location>
        <begin position="421"/>
        <end position="445"/>
    </location>
</feature>